<evidence type="ECO:0000256" key="2">
    <source>
        <dbReference type="ARBA" id="ARBA00022840"/>
    </source>
</evidence>
<dbReference type="RefSeq" id="WP_205492612.1">
    <property type="nucleotide sequence ID" value="NZ_JAFHAP010000004.1"/>
</dbReference>
<comment type="caution">
    <text evidence="4">The sequence shown here is derived from an EMBL/GenBank/DDBJ whole genome shotgun (WGS) entry which is preliminary data.</text>
</comment>
<dbReference type="InterPro" id="IPR003439">
    <property type="entry name" value="ABC_transporter-like_ATP-bd"/>
</dbReference>
<dbReference type="InterPro" id="IPR003593">
    <property type="entry name" value="AAA+_ATPase"/>
</dbReference>
<dbReference type="SUPFAM" id="SSF52540">
    <property type="entry name" value="P-loop containing nucleoside triphosphate hydrolases"/>
    <property type="match status" value="1"/>
</dbReference>
<dbReference type="GO" id="GO:0005524">
    <property type="term" value="F:ATP binding"/>
    <property type="evidence" value="ECO:0007669"/>
    <property type="project" value="UniProtKB-KW"/>
</dbReference>
<dbReference type="CDD" id="cd03230">
    <property type="entry name" value="ABC_DR_subfamily_A"/>
    <property type="match status" value="1"/>
</dbReference>
<dbReference type="EMBL" id="JAFHAP010000004">
    <property type="protein sequence ID" value="MBN2908469.1"/>
    <property type="molecule type" value="Genomic_DNA"/>
</dbReference>
<keyword evidence="1" id="KW-0547">Nucleotide-binding</keyword>
<dbReference type="PROSITE" id="PS50893">
    <property type="entry name" value="ABC_TRANSPORTER_2"/>
    <property type="match status" value="1"/>
</dbReference>
<feature type="domain" description="ABC transporter" evidence="3">
    <location>
        <begin position="4"/>
        <end position="222"/>
    </location>
</feature>
<dbReference type="Proteomes" id="UP001177120">
    <property type="component" value="Unassembled WGS sequence"/>
</dbReference>
<keyword evidence="5" id="KW-1185">Reference proteome</keyword>
<dbReference type="PROSITE" id="PS00211">
    <property type="entry name" value="ABC_TRANSPORTER_1"/>
    <property type="match status" value="1"/>
</dbReference>
<dbReference type="InterPro" id="IPR027417">
    <property type="entry name" value="P-loop_NTPase"/>
</dbReference>
<reference evidence="4" key="1">
    <citation type="journal article" date="2024" name="Int. J. Syst. Evol. Microbiol.">
        <title>Polycladomyces zharkentensis sp. nov., a novel thermophilic cellulose- and starch-degrading member of the Bacillota from a geothermal aquifer in Kazakhstan.</title>
        <authorList>
            <person name="Mashzhan A."/>
            <person name="Kistaubayeva A."/>
            <person name="Javier-Lopez R."/>
            <person name="Bissenova U."/>
            <person name="Bissenbay A."/>
            <person name="Birkeland N.K."/>
        </authorList>
    </citation>
    <scope>NUCLEOTIDE SEQUENCE</scope>
    <source>
        <strain evidence="4">ZKZ2T</strain>
    </source>
</reference>
<protein>
    <submittedName>
        <fullName evidence="4">ABC transporter ATP-binding protein</fullName>
    </submittedName>
</protein>
<name>A0ABS2WFZ4_9BACL</name>
<proteinExistence type="predicted"/>
<evidence type="ECO:0000313" key="4">
    <source>
        <dbReference type="EMBL" id="MBN2908469.1"/>
    </source>
</evidence>
<accession>A0ABS2WFZ4</accession>
<gene>
    <name evidence="4" type="ORF">JQC72_02910</name>
</gene>
<evidence type="ECO:0000313" key="5">
    <source>
        <dbReference type="Proteomes" id="UP001177120"/>
    </source>
</evidence>
<keyword evidence="2 4" id="KW-0067">ATP-binding</keyword>
<dbReference type="Pfam" id="PF00005">
    <property type="entry name" value="ABC_tran"/>
    <property type="match status" value="1"/>
</dbReference>
<dbReference type="InterPro" id="IPR017871">
    <property type="entry name" value="ABC_transporter-like_CS"/>
</dbReference>
<evidence type="ECO:0000259" key="3">
    <source>
        <dbReference type="PROSITE" id="PS50893"/>
    </source>
</evidence>
<dbReference type="PANTHER" id="PTHR43038">
    <property type="entry name" value="ATP-BINDING CASSETTE, SUB-FAMILY H, MEMBER 1"/>
    <property type="match status" value="1"/>
</dbReference>
<dbReference type="SMART" id="SM00382">
    <property type="entry name" value="AAA"/>
    <property type="match status" value="1"/>
</dbReference>
<dbReference type="Gene3D" id="3.40.50.300">
    <property type="entry name" value="P-loop containing nucleotide triphosphate hydrolases"/>
    <property type="match status" value="1"/>
</dbReference>
<organism evidence="4 5">
    <name type="scientific">Polycladomyces zharkentensis</name>
    <dbReference type="NCBI Taxonomy" id="2807616"/>
    <lineage>
        <taxon>Bacteria</taxon>
        <taxon>Bacillati</taxon>
        <taxon>Bacillota</taxon>
        <taxon>Bacilli</taxon>
        <taxon>Bacillales</taxon>
        <taxon>Thermoactinomycetaceae</taxon>
        <taxon>Polycladomyces</taxon>
    </lineage>
</organism>
<dbReference type="PANTHER" id="PTHR43038:SF3">
    <property type="entry name" value="ABC TRANSPORTER G FAMILY MEMBER 20 ISOFORM X1"/>
    <property type="match status" value="1"/>
</dbReference>
<sequence>MTVLVMEQVSKRYRQTTAVDQVSVSLEKGEIVGVLGPDGAGKTTLLNLAAGMIPPTKGRIKREEEAVGFVPQHFGMYEELSIEENLHFYGQLNGIDKNERDERIAELLARIRLATFASRRAGQLSGGMKRKLAIAGAMLHRPGLMVLDEPTHGVDPVSRREVWEMIRHAAAEGAGVLVSTQYLDEADHCDRVLLLHRGRGLADGRPEALLRQFPYPVWVVREAVNIRSNGVRHLLQMKEVVDAYPRGVDLVVIGRDPSAGEALMRWLHETGAAREVGPVEETGPTMEDVLIRLIREQKGEGR</sequence>
<evidence type="ECO:0000256" key="1">
    <source>
        <dbReference type="ARBA" id="ARBA00022741"/>
    </source>
</evidence>